<accession>A0A8S5LQT4</accession>
<feature type="region of interest" description="Disordered" evidence="1">
    <location>
        <begin position="75"/>
        <end position="94"/>
    </location>
</feature>
<organism evidence="2">
    <name type="scientific">Myoviridae sp. ctfJc17</name>
    <dbReference type="NCBI Taxonomy" id="2827612"/>
    <lineage>
        <taxon>Viruses</taxon>
        <taxon>Duplodnaviria</taxon>
        <taxon>Heunggongvirae</taxon>
        <taxon>Uroviricota</taxon>
        <taxon>Caudoviricetes</taxon>
    </lineage>
</organism>
<evidence type="ECO:0000256" key="1">
    <source>
        <dbReference type="SAM" id="MobiDB-lite"/>
    </source>
</evidence>
<dbReference type="EMBL" id="BK015898">
    <property type="protein sequence ID" value="DAD72385.1"/>
    <property type="molecule type" value="Genomic_DNA"/>
</dbReference>
<reference evidence="2" key="1">
    <citation type="journal article" date="2021" name="Proc. Natl. Acad. Sci. U.S.A.">
        <title>A Catalog of Tens of Thousands of Viruses from Human Metagenomes Reveals Hidden Associations with Chronic Diseases.</title>
        <authorList>
            <person name="Tisza M.J."/>
            <person name="Buck C.B."/>
        </authorList>
    </citation>
    <scope>NUCLEOTIDE SEQUENCE</scope>
    <source>
        <strain evidence="2">CtfJc17</strain>
    </source>
</reference>
<sequence length="288" mass="33362">MEEKIYKPKLRITILEENGSYIQDRLVDAYTEMNSGPKVQHNGPIRIEVTLTCKQDVENFKTYLDRLVGNLPIKEQSVGRGRPSTGSKQLTESPREDILADVEKMVNEGKSQQEIIKYLRELGFVFILTEDFLFHFPGFEFNLKDVGEATDNKQYPNSYSWMARCIKRAKDPKADKFDPMVIFGFSILGGPSKKIIPYLYKERKKPLRASVGKKTISFSQAEFTKFPKYQLEEERLKFSAEMRQLMTNPEKKPSKFFLRWAPDVLLSPNAYEALKRLNIKFANDHPKG</sequence>
<evidence type="ECO:0000313" key="2">
    <source>
        <dbReference type="EMBL" id="DAD72385.1"/>
    </source>
</evidence>
<proteinExistence type="predicted"/>
<name>A0A8S5LQT4_9CAUD</name>
<protein>
    <submittedName>
        <fullName evidence="2">Cytochrome c-type biogenesis protein-like protein</fullName>
    </submittedName>
</protein>